<comment type="caution">
    <text evidence="2">The sequence shown here is derived from an EMBL/GenBank/DDBJ whole genome shotgun (WGS) entry which is preliminary data.</text>
</comment>
<gene>
    <name evidence="2" type="ORF">BDK88_1676</name>
</gene>
<keyword evidence="1" id="KW-0812">Transmembrane</keyword>
<name>A0A482YAW1_9EURY</name>
<dbReference type="EMBL" id="SHMP01000004">
    <property type="protein sequence ID" value="RZV10508.1"/>
    <property type="molecule type" value="Genomic_DNA"/>
</dbReference>
<feature type="transmembrane region" description="Helical" evidence="1">
    <location>
        <begin position="6"/>
        <end position="23"/>
    </location>
</feature>
<feature type="transmembrane region" description="Helical" evidence="1">
    <location>
        <begin position="100"/>
        <end position="117"/>
    </location>
</feature>
<protein>
    <submittedName>
        <fullName evidence="2">Uncharacterized protein</fullName>
    </submittedName>
</protein>
<evidence type="ECO:0000256" key="1">
    <source>
        <dbReference type="SAM" id="Phobius"/>
    </source>
</evidence>
<keyword evidence="1" id="KW-0472">Membrane</keyword>
<dbReference type="RefSeq" id="WP_130500013.1">
    <property type="nucleotide sequence ID" value="NZ_SHMP01000004.1"/>
</dbReference>
<keyword evidence="1" id="KW-1133">Transmembrane helix</keyword>
<feature type="transmembrane region" description="Helical" evidence="1">
    <location>
        <begin position="129"/>
        <end position="147"/>
    </location>
</feature>
<sequence length="193" mass="21731">MVDWLLLMNIVPFLAIIFIEYFSQSIPSYYEDIFRNHFDSSEYVSGDWQTTLEQTGIETDIENVAGELEEEADTMPDKIRPDTRDYLTYATDRIQTRTNLAITAISVIIIITLRLISLNNPSELVVDTLAFLLAGIGIASIIAGVFLERRFQEIDPHEYSRTNWRGSIFSIGTAYVIGINLAAVIVIAAVAFL</sequence>
<evidence type="ECO:0000313" key="3">
    <source>
        <dbReference type="Proteomes" id="UP000291097"/>
    </source>
</evidence>
<proteinExistence type="predicted"/>
<accession>A0A482YAW1</accession>
<feature type="transmembrane region" description="Helical" evidence="1">
    <location>
        <begin position="168"/>
        <end position="192"/>
    </location>
</feature>
<organism evidence="2 3">
    <name type="scientific">Natrinema hispanicum</name>
    <dbReference type="NCBI Taxonomy" id="392421"/>
    <lineage>
        <taxon>Archaea</taxon>
        <taxon>Methanobacteriati</taxon>
        <taxon>Methanobacteriota</taxon>
        <taxon>Stenosarchaea group</taxon>
        <taxon>Halobacteria</taxon>
        <taxon>Halobacteriales</taxon>
        <taxon>Natrialbaceae</taxon>
        <taxon>Natrinema</taxon>
    </lineage>
</organism>
<dbReference type="AlphaFoldDB" id="A0A482YAW1"/>
<evidence type="ECO:0000313" key="2">
    <source>
        <dbReference type="EMBL" id="RZV10508.1"/>
    </source>
</evidence>
<reference evidence="2 3" key="1">
    <citation type="submission" date="2019-02" db="EMBL/GenBank/DDBJ databases">
        <title>Genomic Encyclopedia of Archaeal and Bacterial Type Strains, Phase II (KMG-II): from individual species to whole genera.</title>
        <authorList>
            <person name="Goeker M."/>
        </authorList>
    </citation>
    <scope>NUCLEOTIDE SEQUENCE [LARGE SCALE GENOMIC DNA]</scope>
    <source>
        <strain evidence="2 3">DSM 18328</strain>
    </source>
</reference>
<dbReference type="Proteomes" id="UP000291097">
    <property type="component" value="Unassembled WGS sequence"/>
</dbReference>